<protein>
    <submittedName>
        <fullName evidence="1">Uncharacterized protein</fullName>
    </submittedName>
</protein>
<name>A0A559IEK2_9BACL</name>
<organism evidence="1 2">
    <name type="scientific">Paenibacillus agilis</name>
    <dbReference type="NCBI Taxonomy" id="3020863"/>
    <lineage>
        <taxon>Bacteria</taxon>
        <taxon>Bacillati</taxon>
        <taxon>Bacillota</taxon>
        <taxon>Bacilli</taxon>
        <taxon>Bacillales</taxon>
        <taxon>Paenibacillaceae</taxon>
        <taxon>Paenibacillus</taxon>
    </lineage>
</organism>
<gene>
    <name evidence="1" type="ORF">FPZ44_24405</name>
</gene>
<reference evidence="1 2" key="1">
    <citation type="submission" date="2019-07" db="EMBL/GenBank/DDBJ databases">
        <authorList>
            <person name="Kim J."/>
        </authorList>
    </citation>
    <scope>NUCLEOTIDE SEQUENCE [LARGE SCALE GENOMIC DNA]</scope>
    <source>
        <strain evidence="1 2">N4</strain>
    </source>
</reference>
<dbReference type="Gene3D" id="2.10.10.90">
    <property type="match status" value="1"/>
</dbReference>
<accession>A0A559IEK2</accession>
<keyword evidence="2" id="KW-1185">Reference proteome</keyword>
<proteinExistence type="predicted"/>
<dbReference type="EMBL" id="VNJK01000006">
    <property type="protein sequence ID" value="TVX86082.1"/>
    <property type="molecule type" value="Genomic_DNA"/>
</dbReference>
<dbReference type="RefSeq" id="WP_144994899.1">
    <property type="nucleotide sequence ID" value="NZ_VNJK01000006.1"/>
</dbReference>
<dbReference type="OrthoDB" id="2589801at2"/>
<evidence type="ECO:0000313" key="1">
    <source>
        <dbReference type="EMBL" id="TVX86082.1"/>
    </source>
</evidence>
<dbReference type="AlphaFoldDB" id="A0A559IEK2"/>
<sequence length="327" mass="35720">MIPTRRMGLNKPEVTDDIQDTIVDLANNFQTIDNNYDEIISEVSTHPDSGEFFNSGKKFWNKNATRGDFAGWVNIRAGVFAPKWEKQETYVAGNKIVVNPDNGHYYECVVGGTSGLKQPALSTISGSITHDLYGHTEWKPATHYRVDDIVVATSGDKSYYYKCIIDGVSDIFEPQWNNVSGTTIVDTSVHWYVYKTVEWKEMGSSCEFVPFGIVGESIEALGTITSGVWNASAIDVAHGGTGATSALDARKNLSATGKFSQTIGDGVSTTFALNHKLGSQDVVVSVREASAPFARVDAQINMTDDNNVVVSFVSVPTFNQYRVTIIG</sequence>
<evidence type="ECO:0000313" key="2">
    <source>
        <dbReference type="Proteomes" id="UP000318102"/>
    </source>
</evidence>
<dbReference type="Proteomes" id="UP000318102">
    <property type="component" value="Unassembled WGS sequence"/>
</dbReference>
<comment type="caution">
    <text evidence="1">The sequence shown here is derived from an EMBL/GenBank/DDBJ whole genome shotgun (WGS) entry which is preliminary data.</text>
</comment>